<dbReference type="STRING" id="1618443.UV73_C0002G0020"/>
<accession>A0A0G1FTF6</accession>
<sequence>MVLLPSYTLPPRKMIKILFYSAVLLLALFHPRLVNAAPPSGNYLELNGGFIKAENNDLSSPAEFAFETWIKPNSLSGLQHLLTIGAEGNVSPNYQISINGGSLQLTYSYAVNAMRQMTTGNLSPGNWHHLAVTISSSSTKIFINGVSSFSAGGATQLKPLGPSIIFGGSGSSSFLSGNSFKGSVDQIRVSRQARDIAGNWQNGIYLNDLTSDNSTVFVWNFNSARGSTEATDDSQHIYGLLIGGDSKIHYYGALPTPTPFVLPTLKPLRSISLFPKPTVSVEDSSPYNPVFSFFGRDERPVYRR</sequence>
<evidence type="ECO:0000313" key="3">
    <source>
        <dbReference type="Proteomes" id="UP000034894"/>
    </source>
</evidence>
<dbReference type="Pfam" id="PF13385">
    <property type="entry name" value="Laminin_G_3"/>
    <property type="match status" value="1"/>
</dbReference>
<proteinExistence type="predicted"/>
<evidence type="ECO:0000313" key="2">
    <source>
        <dbReference type="EMBL" id="KKS98306.1"/>
    </source>
</evidence>
<dbReference type="Gene3D" id="2.60.120.200">
    <property type="match status" value="1"/>
</dbReference>
<protein>
    <recommendedName>
        <fullName evidence="1">Laminin G domain-containing protein</fullName>
    </recommendedName>
</protein>
<dbReference type="AlphaFoldDB" id="A0A0G1FTF6"/>
<dbReference type="InterPro" id="IPR001791">
    <property type="entry name" value="Laminin_G"/>
</dbReference>
<gene>
    <name evidence="2" type="ORF">UV73_C0002G0020</name>
</gene>
<dbReference type="InterPro" id="IPR013320">
    <property type="entry name" value="ConA-like_dom_sf"/>
</dbReference>
<feature type="domain" description="Laminin G" evidence="1">
    <location>
        <begin position="62"/>
        <end position="192"/>
    </location>
</feature>
<dbReference type="SUPFAM" id="SSF49899">
    <property type="entry name" value="Concanavalin A-like lectins/glucanases"/>
    <property type="match status" value="1"/>
</dbReference>
<dbReference type="SMART" id="SM00282">
    <property type="entry name" value="LamG"/>
    <property type="match status" value="1"/>
</dbReference>
<evidence type="ECO:0000259" key="1">
    <source>
        <dbReference type="SMART" id="SM00282"/>
    </source>
</evidence>
<dbReference type="Proteomes" id="UP000034894">
    <property type="component" value="Unassembled WGS sequence"/>
</dbReference>
<name>A0A0G1FTF6_9BACT</name>
<reference evidence="2 3" key="1">
    <citation type="journal article" date="2015" name="Nature">
        <title>rRNA introns, odd ribosomes, and small enigmatic genomes across a large radiation of phyla.</title>
        <authorList>
            <person name="Brown C.T."/>
            <person name="Hug L.A."/>
            <person name="Thomas B.C."/>
            <person name="Sharon I."/>
            <person name="Castelle C.J."/>
            <person name="Singh A."/>
            <person name="Wilkins M.J."/>
            <person name="Williams K.H."/>
            <person name="Banfield J.F."/>
        </authorList>
    </citation>
    <scope>NUCLEOTIDE SEQUENCE [LARGE SCALE GENOMIC DNA]</scope>
</reference>
<comment type="caution">
    <text evidence="2">The sequence shown here is derived from an EMBL/GenBank/DDBJ whole genome shotgun (WGS) entry which is preliminary data.</text>
</comment>
<organism evidence="2 3">
    <name type="scientific">Candidatus Gottesmanbacteria bacterium GW2011_GWA2_43_14</name>
    <dbReference type="NCBI Taxonomy" id="1618443"/>
    <lineage>
        <taxon>Bacteria</taxon>
        <taxon>Candidatus Gottesmaniibacteriota</taxon>
    </lineage>
</organism>
<dbReference type="EMBL" id="LCFP01000002">
    <property type="protein sequence ID" value="KKS98306.1"/>
    <property type="molecule type" value="Genomic_DNA"/>
</dbReference>